<dbReference type="InterPro" id="IPR010158">
    <property type="entry name" value="Amidase_Cbmase"/>
</dbReference>
<organism evidence="4 5">
    <name type="scientific">Scopulibacillus cellulosilyticus</name>
    <dbReference type="NCBI Taxonomy" id="2665665"/>
    <lineage>
        <taxon>Bacteria</taxon>
        <taxon>Bacillati</taxon>
        <taxon>Bacillota</taxon>
        <taxon>Bacilli</taxon>
        <taxon>Bacillales</taxon>
        <taxon>Sporolactobacillaceae</taxon>
        <taxon>Scopulibacillus</taxon>
    </lineage>
</organism>
<evidence type="ECO:0000313" key="5">
    <source>
        <dbReference type="Proteomes" id="UP001596505"/>
    </source>
</evidence>
<evidence type="ECO:0000313" key="4">
    <source>
        <dbReference type="EMBL" id="MFC7393163.1"/>
    </source>
</evidence>
<dbReference type="Pfam" id="PF01546">
    <property type="entry name" value="Peptidase_M20"/>
    <property type="match status" value="1"/>
</dbReference>
<dbReference type="NCBIfam" id="NF006771">
    <property type="entry name" value="PRK09290.1-5"/>
    <property type="match status" value="1"/>
</dbReference>
<comment type="caution">
    <text evidence="4">The sequence shown here is derived from an EMBL/GenBank/DDBJ whole genome shotgun (WGS) entry which is preliminary data.</text>
</comment>
<dbReference type="Proteomes" id="UP001596505">
    <property type="component" value="Unassembled WGS sequence"/>
</dbReference>
<keyword evidence="5" id="KW-1185">Reference proteome</keyword>
<dbReference type="SUPFAM" id="SSF53187">
    <property type="entry name" value="Zn-dependent exopeptidases"/>
    <property type="match status" value="1"/>
</dbReference>
<dbReference type="PIRSF" id="PIRSF001235">
    <property type="entry name" value="Amidase_carbamoylase"/>
    <property type="match status" value="1"/>
</dbReference>
<dbReference type="CDD" id="cd03884">
    <property type="entry name" value="M20_bAS"/>
    <property type="match status" value="1"/>
</dbReference>
<evidence type="ECO:0000259" key="3">
    <source>
        <dbReference type="Pfam" id="PF07687"/>
    </source>
</evidence>
<dbReference type="PANTHER" id="PTHR32494:SF5">
    <property type="entry name" value="ALLANTOATE AMIDOHYDROLASE"/>
    <property type="match status" value="1"/>
</dbReference>
<protein>
    <submittedName>
        <fullName evidence="4">Zn-dependent hydrolase</fullName>
    </submittedName>
</protein>
<dbReference type="Gene3D" id="3.40.630.10">
    <property type="entry name" value="Zn peptidases"/>
    <property type="match status" value="1"/>
</dbReference>
<dbReference type="Gene3D" id="3.30.70.360">
    <property type="match status" value="1"/>
</dbReference>
<dbReference type="InterPro" id="IPR011650">
    <property type="entry name" value="Peptidase_M20_dimer"/>
</dbReference>
<dbReference type="Pfam" id="PF07687">
    <property type="entry name" value="M20_dimer"/>
    <property type="match status" value="1"/>
</dbReference>
<evidence type="ECO:0000256" key="1">
    <source>
        <dbReference type="ARBA" id="ARBA00006153"/>
    </source>
</evidence>
<comment type="similarity">
    <text evidence="1">Belongs to the peptidase M20 family.</text>
</comment>
<dbReference type="RefSeq" id="WP_380965616.1">
    <property type="nucleotide sequence ID" value="NZ_JBHTCO010000010.1"/>
</dbReference>
<dbReference type="GO" id="GO:0016787">
    <property type="term" value="F:hydrolase activity"/>
    <property type="evidence" value="ECO:0007669"/>
    <property type="project" value="UniProtKB-KW"/>
</dbReference>
<feature type="domain" description="Peptidase M20 dimerisation" evidence="3">
    <location>
        <begin position="219"/>
        <end position="318"/>
    </location>
</feature>
<dbReference type="EMBL" id="JBHTCO010000010">
    <property type="protein sequence ID" value="MFC7393163.1"/>
    <property type="molecule type" value="Genomic_DNA"/>
</dbReference>
<dbReference type="SUPFAM" id="SSF55031">
    <property type="entry name" value="Bacterial exopeptidase dimerisation domain"/>
    <property type="match status" value="1"/>
</dbReference>
<reference evidence="5" key="1">
    <citation type="journal article" date="2019" name="Int. J. Syst. Evol. Microbiol.">
        <title>The Global Catalogue of Microorganisms (GCM) 10K type strain sequencing project: providing services to taxonomists for standard genome sequencing and annotation.</title>
        <authorList>
            <consortium name="The Broad Institute Genomics Platform"/>
            <consortium name="The Broad Institute Genome Sequencing Center for Infectious Disease"/>
            <person name="Wu L."/>
            <person name="Ma J."/>
        </authorList>
    </citation>
    <scope>NUCLEOTIDE SEQUENCE [LARGE SCALE GENOMIC DNA]</scope>
    <source>
        <strain evidence="5">CGMCC 1.16305</strain>
    </source>
</reference>
<accession>A0ABW2PUW1</accession>
<proteinExistence type="inferred from homology"/>
<dbReference type="InterPro" id="IPR036264">
    <property type="entry name" value="Bact_exopeptidase_dim_dom"/>
</dbReference>
<name>A0ABW2PUW1_9BACL</name>
<keyword evidence="2 4" id="KW-0378">Hydrolase</keyword>
<dbReference type="NCBIfam" id="TIGR01879">
    <property type="entry name" value="hydantase"/>
    <property type="match status" value="1"/>
</dbReference>
<sequence length="419" mass="46415">MELIDTLHIDLDRLNSDLEKYARFGKDPKGGITRPSFSQPDLGVRKLFIKELRHLGLETTIDGAGNIWGRLKGNGKKSGSIVIGSHLDTVPNGGKYDGALGTLMAKEVIQTLIENGITPEHDIDIVSFTAEESNDFNISTFGCRSFAGRLSTDFLKDVSDSKGLRLVDALNRVGGGIENYSSMKQLRKDKKAFIELHIEQGKRLEDKNISVAIIDNMVGIYRNKVTITGEANHSGTTMMNNRIDALTAASEMILSVERFAKDDPTDLVGTVGKLDVSPNAANIIPGKIEFILEIRGETEERINHTLEEIQKCWQEIARKRKVIIDQEVIQNQKPVKMDSDVVRILQKTAEDSSEPYLILASMARHDAGYMAEVCKSAMIFVKSIDGKSHCPQEYSTPEDIEKAGNLLLQGTLNVDREID</sequence>
<gene>
    <name evidence="4" type="ORF">ACFQRG_09315</name>
</gene>
<dbReference type="InterPro" id="IPR002933">
    <property type="entry name" value="Peptidase_M20"/>
</dbReference>
<evidence type="ECO:0000256" key="2">
    <source>
        <dbReference type="ARBA" id="ARBA00022801"/>
    </source>
</evidence>
<dbReference type="PANTHER" id="PTHR32494">
    <property type="entry name" value="ALLANTOATE DEIMINASE-RELATED"/>
    <property type="match status" value="1"/>
</dbReference>